<sequence length="149" mass="16370">HWSLGRRNTRRHCVDVQWSAVRVLARLLERPRSAIGADRSDRDHRRRPGCRARHVGAGVHADQMVRRCLPGVSGFHRYPSATGAAVSDHCCDHGQRRPDRDGGVYRTGVQSAAFAQDAEAAATHESHVCRAIRQCGGVSGDFASRVIKA</sequence>
<evidence type="ECO:0000313" key="1">
    <source>
        <dbReference type="EMBL" id="GFD05117.1"/>
    </source>
</evidence>
<protein>
    <submittedName>
        <fullName evidence="1">Uncharacterized protein</fullName>
    </submittedName>
</protein>
<feature type="non-terminal residue" evidence="1">
    <location>
        <position position="149"/>
    </location>
</feature>
<name>A0A699T4H6_TANCI</name>
<dbReference type="EMBL" id="BKCJ011216115">
    <property type="protein sequence ID" value="GFD05117.1"/>
    <property type="molecule type" value="Genomic_DNA"/>
</dbReference>
<feature type="non-terminal residue" evidence="1">
    <location>
        <position position="1"/>
    </location>
</feature>
<proteinExistence type="predicted"/>
<gene>
    <name evidence="1" type="ORF">Tci_877086</name>
</gene>
<dbReference type="AlphaFoldDB" id="A0A699T4H6"/>
<organism evidence="1">
    <name type="scientific">Tanacetum cinerariifolium</name>
    <name type="common">Dalmatian daisy</name>
    <name type="synonym">Chrysanthemum cinerariifolium</name>
    <dbReference type="NCBI Taxonomy" id="118510"/>
    <lineage>
        <taxon>Eukaryota</taxon>
        <taxon>Viridiplantae</taxon>
        <taxon>Streptophyta</taxon>
        <taxon>Embryophyta</taxon>
        <taxon>Tracheophyta</taxon>
        <taxon>Spermatophyta</taxon>
        <taxon>Magnoliopsida</taxon>
        <taxon>eudicotyledons</taxon>
        <taxon>Gunneridae</taxon>
        <taxon>Pentapetalae</taxon>
        <taxon>asterids</taxon>
        <taxon>campanulids</taxon>
        <taxon>Asterales</taxon>
        <taxon>Asteraceae</taxon>
        <taxon>Asteroideae</taxon>
        <taxon>Anthemideae</taxon>
        <taxon>Anthemidinae</taxon>
        <taxon>Tanacetum</taxon>
    </lineage>
</organism>
<accession>A0A699T4H6</accession>
<reference evidence="1" key="1">
    <citation type="journal article" date="2019" name="Sci. Rep.">
        <title>Draft genome of Tanacetum cinerariifolium, the natural source of mosquito coil.</title>
        <authorList>
            <person name="Yamashiro T."/>
            <person name="Shiraishi A."/>
            <person name="Satake H."/>
            <person name="Nakayama K."/>
        </authorList>
    </citation>
    <scope>NUCLEOTIDE SEQUENCE</scope>
</reference>
<comment type="caution">
    <text evidence="1">The sequence shown here is derived from an EMBL/GenBank/DDBJ whole genome shotgun (WGS) entry which is preliminary data.</text>
</comment>